<dbReference type="Proteomes" id="UP000790787">
    <property type="component" value="Chromosome 7"/>
</dbReference>
<protein>
    <submittedName>
        <fullName evidence="2">Uncharacterized protein LOC142162030</fullName>
    </submittedName>
</protein>
<evidence type="ECO:0000313" key="2">
    <source>
        <dbReference type="RefSeq" id="XP_075074433.1"/>
    </source>
</evidence>
<dbReference type="RefSeq" id="XP_075074433.1">
    <property type="nucleotide sequence ID" value="XM_075218332.1"/>
</dbReference>
<gene>
    <name evidence="2" type="primary">LOC142162030</name>
</gene>
<name>A0AC58RNY6_TOBAC</name>
<evidence type="ECO:0000313" key="1">
    <source>
        <dbReference type="Proteomes" id="UP000790787"/>
    </source>
</evidence>
<accession>A0AC58RNY6</accession>
<organism evidence="1 2">
    <name type="scientific">Nicotiana tabacum</name>
    <name type="common">Common tobacco</name>
    <dbReference type="NCBI Taxonomy" id="4097"/>
    <lineage>
        <taxon>Eukaryota</taxon>
        <taxon>Viridiplantae</taxon>
        <taxon>Streptophyta</taxon>
        <taxon>Embryophyta</taxon>
        <taxon>Tracheophyta</taxon>
        <taxon>Spermatophyta</taxon>
        <taxon>Magnoliopsida</taxon>
        <taxon>eudicotyledons</taxon>
        <taxon>Gunneridae</taxon>
        <taxon>Pentapetalae</taxon>
        <taxon>asterids</taxon>
        <taxon>lamiids</taxon>
        <taxon>Solanales</taxon>
        <taxon>Solanaceae</taxon>
        <taxon>Nicotianoideae</taxon>
        <taxon>Nicotianeae</taxon>
        <taxon>Nicotiana</taxon>
    </lineage>
</organism>
<reference evidence="2" key="2">
    <citation type="submission" date="2025-08" db="UniProtKB">
        <authorList>
            <consortium name="RefSeq"/>
        </authorList>
    </citation>
    <scope>IDENTIFICATION</scope>
    <source>
        <tissue evidence="2">Leaf</tissue>
    </source>
</reference>
<proteinExistence type="predicted"/>
<reference evidence="1" key="1">
    <citation type="journal article" date="2014" name="Nat. Commun.">
        <title>The tobacco genome sequence and its comparison with those of tomato and potato.</title>
        <authorList>
            <person name="Sierro N."/>
            <person name="Battey J.N."/>
            <person name="Ouadi S."/>
            <person name="Bakaher N."/>
            <person name="Bovet L."/>
            <person name="Willig A."/>
            <person name="Goepfert S."/>
            <person name="Peitsch M.C."/>
            <person name="Ivanov N.V."/>
        </authorList>
    </citation>
    <scope>NUCLEOTIDE SEQUENCE [LARGE SCALE GENOMIC DNA]</scope>
</reference>
<sequence length="121" mass="13824">MPEVEKEAIQASLQTQDLWVLYSDSASNASRFGLGVILEVPTSKVICQSIRCPDMTNKDAEYEAVIAGLRPALKYGVKRLKLHCDSQLVVNRVTMTFQIKEQRLQKYQNEIYKLLPKFDKC</sequence>
<keyword evidence="1" id="KW-1185">Reference proteome</keyword>